<dbReference type="CTD" id="2956"/>
<keyword evidence="4 6" id="KW-0067">ATP-binding</keyword>
<reference evidence="11" key="1">
    <citation type="submission" date="2021-01" db="UniProtKB">
        <authorList>
            <consortium name="EnsemblMetazoa"/>
        </authorList>
    </citation>
    <scope>IDENTIFICATION</scope>
</reference>
<dbReference type="SUPFAM" id="SSF52540">
    <property type="entry name" value="P-loop containing nucleoside triphosphate hydrolases"/>
    <property type="match status" value="1"/>
</dbReference>
<dbReference type="Gene3D" id="3.30.420.110">
    <property type="entry name" value="MutS, connector domain"/>
    <property type="match status" value="1"/>
</dbReference>
<dbReference type="GO" id="GO:0005524">
    <property type="term" value="F:ATP binding"/>
    <property type="evidence" value="ECO:0007669"/>
    <property type="project" value="UniProtKB-UniRule"/>
</dbReference>
<dbReference type="FunFam" id="1.10.1420.10:FF:000005">
    <property type="entry name" value="DNA mismatch repair protein"/>
    <property type="match status" value="1"/>
</dbReference>
<dbReference type="Pfam" id="PF01624">
    <property type="entry name" value="MutS_I"/>
    <property type="match status" value="1"/>
</dbReference>
<organism evidence="11 12">
    <name type="scientific">Varroa destructor</name>
    <name type="common">Honeybee mite</name>
    <dbReference type="NCBI Taxonomy" id="109461"/>
    <lineage>
        <taxon>Eukaryota</taxon>
        <taxon>Metazoa</taxon>
        <taxon>Ecdysozoa</taxon>
        <taxon>Arthropoda</taxon>
        <taxon>Chelicerata</taxon>
        <taxon>Arachnida</taxon>
        <taxon>Acari</taxon>
        <taxon>Parasitiformes</taxon>
        <taxon>Mesostigmata</taxon>
        <taxon>Gamasina</taxon>
        <taxon>Dermanyssoidea</taxon>
        <taxon>Varroidae</taxon>
        <taxon>Varroa</taxon>
    </lineage>
</organism>
<feature type="compositionally biased region" description="Low complexity" evidence="9">
    <location>
        <begin position="203"/>
        <end position="217"/>
    </location>
</feature>
<dbReference type="InterPro" id="IPR036678">
    <property type="entry name" value="MutS_con_dom_sf"/>
</dbReference>
<dbReference type="InterPro" id="IPR007861">
    <property type="entry name" value="DNA_mismatch_repair_MutS_clamp"/>
</dbReference>
<feature type="coiled-coil region" evidence="8">
    <location>
        <begin position="748"/>
        <end position="775"/>
    </location>
</feature>
<evidence type="ECO:0000256" key="2">
    <source>
        <dbReference type="ARBA" id="ARBA00022741"/>
    </source>
</evidence>
<evidence type="ECO:0000256" key="7">
    <source>
        <dbReference type="RuleBase" id="RU003756"/>
    </source>
</evidence>
<feature type="domain" description="DNA mismatch repair proteins mutS family" evidence="10">
    <location>
        <begin position="1025"/>
        <end position="1041"/>
    </location>
</feature>
<evidence type="ECO:0000313" key="12">
    <source>
        <dbReference type="Proteomes" id="UP000594260"/>
    </source>
</evidence>
<dbReference type="GO" id="GO:0032301">
    <property type="term" value="C:MutSalpha complex"/>
    <property type="evidence" value="ECO:0007669"/>
    <property type="project" value="TreeGrafter"/>
</dbReference>
<dbReference type="Pfam" id="PF05190">
    <property type="entry name" value="MutS_IV"/>
    <property type="match status" value="1"/>
</dbReference>
<dbReference type="SMART" id="SM00534">
    <property type="entry name" value="MUTSac"/>
    <property type="match status" value="1"/>
</dbReference>
<protein>
    <recommendedName>
        <fullName evidence="6">DNA mismatch repair protein</fullName>
    </recommendedName>
</protein>
<dbReference type="InParanoid" id="A0A7M7K814"/>
<dbReference type="GO" id="GO:0140664">
    <property type="term" value="F:ATP-dependent DNA damage sensor activity"/>
    <property type="evidence" value="ECO:0007669"/>
    <property type="project" value="InterPro"/>
</dbReference>
<keyword evidence="3 6" id="KW-0227">DNA damage</keyword>
<dbReference type="RefSeq" id="XP_022661767.1">
    <property type="nucleotide sequence ID" value="XM_022806032.1"/>
</dbReference>
<dbReference type="SMART" id="SM00533">
    <property type="entry name" value="MUTSd"/>
    <property type="match status" value="1"/>
</dbReference>
<dbReference type="PANTHER" id="PTHR11361:SF148">
    <property type="entry name" value="DNA MISMATCH REPAIR PROTEIN MSH6"/>
    <property type="match status" value="1"/>
</dbReference>
<dbReference type="GO" id="GO:0006298">
    <property type="term" value="P:mismatch repair"/>
    <property type="evidence" value="ECO:0007669"/>
    <property type="project" value="InterPro"/>
</dbReference>
<dbReference type="GO" id="GO:0030983">
    <property type="term" value="F:mismatched DNA binding"/>
    <property type="evidence" value="ECO:0007669"/>
    <property type="project" value="UniProtKB-UniRule"/>
</dbReference>
<dbReference type="PROSITE" id="PS00486">
    <property type="entry name" value="DNA_MISMATCH_REPAIR_2"/>
    <property type="match status" value="1"/>
</dbReference>
<evidence type="ECO:0000256" key="5">
    <source>
        <dbReference type="ARBA" id="ARBA00023125"/>
    </source>
</evidence>
<evidence type="ECO:0000256" key="3">
    <source>
        <dbReference type="ARBA" id="ARBA00022763"/>
    </source>
</evidence>
<dbReference type="InterPro" id="IPR016151">
    <property type="entry name" value="DNA_mismatch_repair_MutS_N"/>
</dbReference>
<dbReference type="InterPro" id="IPR007695">
    <property type="entry name" value="DNA_mismatch_repair_MutS-lik_N"/>
</dbReference>
<dbReference type="KEGG" id="vde:111250617"/>
<dbReference type="SUPFAM" id="SSF55271">
    <property type="entry name" value="DNA repair protein MutS, domain I"/>
    <property type="match status" value="1"/>
</dbReference>
<dbReference type="OrthoDB" id="121051at2759"/>
<dbReference type="Gene3D" id="3.40.1170.10">
    <property type="entry name" value="DNA repair protein MutS, domain I"/>
    <property type="match status" value="1"/>
</dbReference>
<keyword evidence="8" id="KW-0175">Coiled coil</keyword>
<dbReference type="InterPro" id="IPR007860">
    <property type="entry name" value="DNA_mmatch_repair_MutS_con_dom"/>
</dbReference>
<dbReference type="InterPro" id="IPR000432">
    <property type="entry name" value="DNA_mismatch_repair_MutS_C"/>
</dbReference>
<dbReference type="InterPro" id="IPR027417">
    <property type="entry name" value="P-loop_NTPase"/>
</dbReference>
<dbReference type="SUPFAM" id="SSF48334">
    <property type="entry name" value="DNA repair protein MutS, domain III"/>
    <property type="match status" value="1"/>
</dbReference>
<evidence type="ECO:0000256" key="1">
    <source>
        <dbReference type="ARBA" id="ARBA00006271"/>
    </source>
</evidence>
<dbReference type="Pfam" id="PF05192">
    <property type="entry name" value="MutS_III"/>
    <property type="match status" value="1"/>
</dbReference>
<keyword evidence="5 6" id="KW-0238">DNA-binding</keyword>
<feature type="compositionally biased region" description="Acidic residues" evidence="9">
    <location>
        <begin position="157"/>
        <end position="182"/>
    </location>
</feature>
<feature type="compositionally biased region" description="Basic residues" evidence="9">
    <location>
        <begin position="187"/>
        <end position="197"/>
    </location>
</feature>
<dbReference type="Pfam" id="PF00488">
    <property type="entry name" value="MutS_V"/>
    <property type="match status" value="1"/>
</dbReference>
<proteinExistence type="inferred from homology"/>
<dbReference type="PIRSF" id="PIRSF037677">
    <property type="entry name" value="DNA_mis_repair_Msh6"/>
    <property type="match status" value="1"/>
</dbReference>
<dbReference type="PANTHER" id="PTHR11361">
    <property type="entry name" value="DNA MISMATCH REPAIR PROTEIN MUTS FAMILY MEMBER"/>
    <property type="match status" value="1"/>
</dbReference>
<dbReference type="Pfam" id="PF05188">
    <property type="entry name" value="MutS_II"/>
    <property type="match status" value="1"/>
</dbReference>
<feature type="compositionally biased region" description="Polar residues" evidence="9">
    <location>
        <begin position="49"/>
        <end position="58"/>
    </location>
</feature>
<keyword evidence="2 6" id="KW-0547">Nucleotide-binding</keyword>
<dbReference type="GeneID" id="111250617"/>
<comment type="function">
    <text evidence="6 7">Component of the post-replicative DNA mismatch repair system (MMR).</text>
</comment>
<evidence type="ECO:0000313" key="11">
    <source>
        <dbReference type="EnsemblMetazoa" id="XP_022661767"/>
    </source>
</evidence>
<evidence type="ECO:0000256" key="8">
    <source>
        <dbReference type="SAM" id="Coils"/>
    </source>
</evidence>
<feature type="compositionally biased region" description="Low complexity" evidence="9">
    <location>
        <begin position="66"/>
        <end position="83"/>
    </location>
</feature>
<evidence type="ECO:0000259" key="10">
    <source>
        <dbReference type="PROSITE" id="PS00486"/>
    </source>
</evidence>
<evidence type="ECO:0000256" key="6">
    <source>
        <dbReference type="PIRNR" id="PIRNR037677"/>
    </source>
</evidence>
<dbReference type="Gene3D" id="3.40.50.300">
    <property type="entry name" value="P-loop containing nucleotide triphosphate hydrolases"/>
    <property type="match status" value="1"/>
</dbReference>
<dbReference type="SUPFAM" id="SSF53150">
    <property type="entry name" value="DNA repair protein MutS, domain II"/>
    <property type="match status" value="1"/>
</dbReference>
<feature type="compositionally biased region" description="Acidic residues" evidence="9">
    <location>
        <begin position="119"/>
        <end position="140"/>
    </location>
</feature>
<keyword evidence="6 7" id="KW-0234">DNA repair</keyword>
<sequence>MSQNTLFAFFKKVDTPSKRKKELHCLNNRAVENENTPVEANSIPPKTPTVGTPQTRTSRAMAKSDSPNSTPKSSAKTSKSDTPFARKQNSFNKEDGKKRKPLKPANGEKPKKRARLEEHDTDDWAEELPSSEEEDVDSGDDYIPPGDGSEKGHDSSDSEPEGDVEMEPEPPTENDDDDEDIAESPVKKSRRAPRHSRSAILKTPTTQEESGSSQSTEVGIPPQWLHLTLNFVTEPRDSERRPRSHPDYDYTTLYVPPDYLNKATPGMRQWWVIKSRHFDTVLFFKVGKFYELYHMDAVIGVEQLGLTFMKGEWAHSGFPEIALQRNMEALVQKGYRCARVEQTETPTMMEERCKKSGKTSKYDKVVRREVCQISSKGLQLCGSMEASGTSYLLAVRQKGKRFGVCLVDTSVARLHVGEFEEDHQLSCLRTLVSQFTPVEALLERTCHNDVKLIVEAIGAKIIVDRNRMTPEQCLTMIREGNYFKEKEYPIGLKTLLSEDDPLMSTPRKGCELAVQSLAAILDSLKEALLLEDVLTMGDVEPIQFKYESGSSQYLPKVMILDSVALTNLEIFQNSCGSSEGSLLSTINFCSTPFGLRELKKWLLAPSCIADVIESRWDAVGDLMSNNSVAKKVQERLRKIPDMDKMLARIHSLSLKKGNHPDSRAIIYNSELFAKKKIEEFIEVLQGFQDSLLICDVFKEVNLKSSLLKSVVTKQENGGQFPDLQDALDFFERAFDQKKALKEGKITPVAGVDAEFDDATEQVNKIKDELDEHLKLQIKHFGTKVTYTGTGRTAYQLEVPETAASKADPSKHIFKGQRKGFRRYSTAESERFCAKLLEAQDAREAAGKDMMRRIFVAFDERRPLWKKAIECLCVLDCLLSLALYGLNAGGSVCRPKIVSAANDTKPMMRIKNGSHPCLLKVLGANKLIANDFALGIQEKGRCNGSSVALLTGPNMGGKSTLMRQVGLLAVLAQLGAWVPADEMEFSLVDRVFTRLGASDHITLGESTFLVELLETSAAFKHGSRHSLLLLDELGRGTATHDGASIAYAVLNRLVGHEMRTLFSTHYHELASDVRDVFLGHMAYVVEREDEVVFLYKFVEGNCEKSFGFNAARLAGVSPKLIEQSLEKAQEFENQSKLLQKFARYMTLDSER</sequence>
<dbReference type="AlphaFoldDB" id="A0A7M7K814"/>
<dbReference type="InterPro" id="IPR017261">
    <property type="entry name" value="DNA_mismatch_repair_MutS/MSH"/>
</dbReference>
<dbReference type="FunFam" id="3.40.1170.10:FF:000002">
    <property type="entry name" value="DNA mismatch repair protein"/>
    <property type="match status" value="1"/>
</dbReference>
<dbReference type="EnsemblMetazoa" id="XM_022806032">
    <property type="protein sequence ID" value="XP_022661767"/>
    <property type="gene ID" value="LOC111250617"/>
</dbReference>
<dbReference type="InterPro" id="IPR045076">
    <property type="entry name" value="MutS"/>
</dbReference>
<dbReference type="FunCoup" id="A0A7M7K814">
    <property type="interactions" value="1725"/>
</dbReference>
<accession>A0A7M7K814</accession>
<comment type="similarity">
    <text evidence="1 6 7">Belongs to the DNA mismatch repair MutS family.</text>
</comment>
<dbReference type="InterPro" id="IPR007696">
    <property type="entry name" value="DNA_mismatch_repair_MutS_core"/>
</dbReference>
<feature type="region of interest" description="Disordered" evidence="9">
    <location>
        <begin position="16"/>
        <end position="220"/>
    </location>
</feature>
<keyword evidence="12" id="KW-1185">Reference proteome</keyword>
<dbReference type="Proteomes" id="UP000594260">
    <property type="component" value="Unplaced"/>
</dbReference>
<evidence type="ECO:0000256" key="9">
    <source>
        <dbReference type="SAM" id="MobiDB-lite"/>
    </source>
</evidence>
<dbReference type="OMA" id="TPMMAQY"/>
<dbReference type="Gene3D" id="1.10.1420.10">
    <property type="match status" value="2"/>
</dbReference>
<dbReference type="InterPro" id="IPR036187">
    <property type="entry name" value="DNA_mismatch_repair_MutS_sf"/>
</dbReference>
<name>A0A7M7K814_VARDE</name>
<evidence type="ECO:0000256" key="4">
    <source>
        <dbReference type="ARBA" id="ARBA00022840"/>
    </source>
</evidence>